<dbReference type="GO" id="GO:0020037">
    <property type="term" value="F:heme binding"/>
    <property type="evidence" value="ECO:0007669"/>
    <property type="project" value="InterPro"/>
</dbReference>
<dbReference type="PIRSF" id="PIRSF002030">
    <property type="entry name" value="Globin_Protozoa/Cyanobacteria"/>
    <property type="match status" value="1"/>
</dbReference>
<dbReference type="InterPro" id="IPR001486">
    <property type="entry name" value="Hemoglobin_trunc"/>
</dbReference>
<dbReference type="GO" id="GO:0019825">
    <property type="term" value="F:oxygen binding"/>
    <property type="evidence" value="ECO:0007669"/>
    <property type="project" value="InterPro"/>
</dbReference>
<dbReference type="GO" id="GO:0046872">
    <property type="term" value="F:metal ion binding"/>
    <property type="evidence" value="ECO:0007669"/>
    <property type="project" value="UniProtKB-UniRule"/>
</dbReference>
<comment type="similarity">
    <text evidence="1 6">Belongs to the truncated hemoglobin family. Group I subfamily.</text>
</comment>
<evidence type="ECO:0000256" key="3">
    <source>
        <dbReference type="ARBA" id="ARBA00022617"/>
    </source>
</evidence>
<keyword evidence="4 6" id="KW-0479">Metal-binding</keyword>
<organism evidence="10 11">
    <name type="scientific">Idiomarina tyrosinivorans</name>
    <dbReference type="NCBI Taxonomy" id="1445662"/>
    <lineage>
        <taxon>Bacteria</taxon>
        <taxon>Pseudomonadati</taxon>
        <taxon>Pseudomonadota</taxon>
        <taxon>Gammaproteobacteria</taxon>
        <taxon>Alteromonadales</taxon>
        <taxon>Idiomarinaceae</taxon>
        <taxon>Idiomarina</taxon>
    </lineage>
</organism>
<dbReference type="AlphaFoldDB" id="A0A432ZRD9"/>
<dbReference type="InterPro" id="IPR009050">
    <property type="entry name" value="Globin-like_sf"/>
</dbReference>
<evidence type="ECO:0000256" key="1">
    <source>
        <dbReference type="ARBA" id="ARBA00009660"/>
    </source>
</evidence>
<dbReference type="InterPro" id="IPR012292">
    <property type="entry name" value="Globin/Proto"/>
</dbReference>
<feature type="binding site" description="distal binding residue" evidence="8">
    <location>
        <position position="89"/>
    </location>
    <ligand>
        <name>heme</name>
        <dbReference type="ChEBI" id="CHEBI:30413"/>
    </ligand>
    <ligandPart>
        <name>Fe</name>
        <dbReference type="ChEBI" id="CHEBI:18248"/>
    </ligandPart>
</feature>
<comment type="cofactor">
    <cofactor evidence="7">
        <name>heme</name>
        <dbReference type="ChEBI" id="CHEBI:30413"/>
    </cofactor>
    <text evidence="7">Binds 1 heme group per subunit.</text>
</comment>
<evidence type="ECO:0000256" key="5">
    <source>
        <dbReference type="ARBA" id="ARBA00023004"/>
    </source>
</evidence>
<proteinExistence type="inferred from homology"/>
<evidence type="ECO:0000256" key="2">
    <source>
        <dbReference type="ARBA" id="ARBA00022448"/>
    </source>
</evidence>
<dbReference type="CDD" id="cd00454">
    <property type="entry name" value="TrHb1_N"/>
    <property type="match status" value="1"/>
</dbReference>
<keyword evidence="11" id="KW-1185">Reference proteome</keyword>
<keyword evidence="3 6" id="KW-0349">Heme</keyword>
<protein>
    <recommendedName>
        <fullName evidence="6">Group 1 truncated hemoglobin</fullName>
    </recommendedName>
</protein>
<evidence type="ECO:0000313" key="11">
    <source>
        <dbReference type="Proteomes" id="UP000287996"/>
    </source>
</evidence>
<keyword evidence="5 6" id="KW-0408">Iron</keyword>
<dbReference type="Pfam" id="PF01152">
    <property type="entry name" value="Bac_globin"/>
    <property type="match status" value="1"/>
</dbReference>
<keyword evidence="2 6" id="KW-0813">Transport</keyword>
<dbReference type="RefSeq" id="WP_126841527.1">
    <property type="nucleotide sequence ID" value="NZ_PIQH01000004.1"/>
</dbReference>
<reference evidence="10 11" key="1">
    <citation type="journal article" date="2011" name="Front. Microbiol.">
        <title>Genomic signatures of strain selection and enhancement in Bacillus atrophaeus var. globigii, a historical biowarfare simulant.</title>
        <authorList>
            <person name="Gibbons H.S."/>
            <person name="Broomall S.M."/>
            <person name="McNew L.A."/>
            <person name="Daligault H."/>
            <person name="Chapman C."/>
            <person name="Bruce D."/>
            <person name="Karavis M."/>
            <person name="Krepps M."/>
            <person name="McGregor P.A."/>
            <person name="Hong C."/>
            <person name="Park K.H."/>
            <person name="Akmal A."/>
            <person name="Feldman A."/>
            <person name="Lin J.S."/>
            <person name="Chang W.E."/>
            <person name="Higgs B.W."/>
            <person name="Demirev P."/>
            <person name="Lindquist J."/>
            <person name="Liem A."/>
            <person name="Fochler E."/>
            <person name="Read T.D."/>
            <person name="Tapia R."/>
            <person name="Johnson S."/>
            <person name="Bishop-Lilly K.A."/>
            <person name="Detter C."/>
            <person name="Han C."/>
            <person name="Sozhamannan S."/>
            <person name="Rosenzweig C.N."/>
            <person name="Skowronski E.W."/>
        </authorList>
    </citation>
    <scope>NUCLEOTIDE SEQUENCE [LARGE SCALE GENOMIC DNA]</scope>
    <source>
        <strain evidence="10 11">CC-PW-9</strain>
    </source>
</reference>
<feature type="binding site" description="proximal binding residue" evidence="7">
    <location>
        <position position="89"/>
    </location>
    <ligand>
        <name>heme</name>
        <dbReference type="ChEBI" id="CHEBI:30413"/>
    </ligand>
    <ligandPart>
        <name>Fe</name>
        <dbReference type="ChEBI" id="CHEBI:18248"/>
    </ligandPart>
</feature>
<keyword evidence="6" id="KW-0561">Oxygen transport</keyword>
<dbReference type="InterPro" id="IPR016339">
    <property type="entry name" value="Hemoglobin_trunc_I"/>
</dbReference>
<evidence type="ECO:0000256" key="9">
    <source>
        <dbReference type="SAM" id="SignalP"/>
    </source>
</evidence>
<dbReference type="OrthoDB" id="9795814at2"/>
<feature type="signal peptide" evidence="9">
    <location>
        <begin position="1"/>
        <end position="18"/>
    </location>
</feature>
<dbReference type="GO" id="GO:0005344">
    <property type="term" value="F:oxygen carrier activity"/>
    <property type="evidence" value="ECO:0007669"/>
    <property type="project" value="UniProtKB-UniRule"/>
</dbReference>
<evidence type="ECO:0000256" key="4">
    <source>
        <dbReference type="ARBA" id="ARBA00022723"/>
    </source>
</evidence>
<evidence type="ECO:0000256" key="8">
    <source>
        <dbReference type="PIRSR" id="PIRSR601486-1"/>
    </source>
</evidence>
<dbReference type="Proteomes" id="UP000287996">
    <property type="component" value="Unassembled WGS sequence"/>
</dbReference>
<dbReference type="EMBL" id="PIQH01000004">
    <property type="protein sequence ID" value="RUO80470.1"/>
    <property type="molecule type" value="Genomic_DNA"/>
</dbReference>
<accession>A0A432ZRD9</accession>
<dbReference type="Gene3D" id="1.10.490.10">
    <property type="entry name" value="Globins"/>
    <property type="match status" value="1"/>
</dbReference>
<comment type="caution">
    <text evidence="10">The sequence shown here is derived from an EMBL/GenBank/DDBJ whole genome shotgun (WGS) entry which is preliminary data.</text>
</comment>
<dbReference type="SUPFAM" id="SSF46458">
    <property type="entry name" value="Globin-like"/>
    <property type="match status" value="1"/>
</dbReference>
<gene>
    <name evidence="10" type="ORF">CWI84_05280</name>
</gene>
<keyword evidence="9" id="KW-0732">Signal</keyword>
<name>A0A432ZRD9_9GAMM</name>
<evidence type="ECO:0000256" key="6">
    <source>
        <dbReference type="PIRNR" id="PIRNR002030"/>
    </source>
</evidence>
<sequence>MKSIIVALALLFSVTAGAAQQSLYQQFGGKQGIADITEEMLFQVGGDERIAHHFEDVDIVRLHRLLTEQICQVVGGPCEYTGDTMKASHRNLGISTGDFNVLVEHLIRAMEKFDIPTSAQNQLLAKLAAMHNDVVEE</sequence>
<evidence type="ECO:0000313" key="10">
    <source>
        <dbReference type="EMBL" id="RUO80470.1"/>
    </source>
</evidence>
<evidence type="ECO:0000256" key="7">
    <source>
        <dbReference type="PIRSR" id="PIRSR002030-1"/>
    </source>
</evidence>
<feature type="chain" id="PRO_5018966684" description="Group 1 truncated hemoglobin" evidence="9">
    <location>
        <begin position="19"/>
        <end position="137"/>
    </location>
</feature>